<dbReference type="AlphaFoldDB" id="A0A7X0T9G0"/>
<gene>
    <name evidence="3" type="ORF">HB853_12505</name>
</gene>
<dbReference type="PANTHER" id="PTHR34351">
    <property type="entry name" value="SLR1927 PROTEIN-RELATED"/>
    <property type="match status" value="1"/>
</dbReference>
<feature type="domain" description="DUF58" evidence="2">
    <location>
        <begin position="202"/>
        <end position="301"/>
    </location>
</feature>
<keyword evidence="1" id="KW-0472">Membrane</keyword>
<name>A0A7X0T9G0_LISWE</name>
<accession>A0A7X0T9G0</accession>
<dbReference type="PANTHER" id="PTHR34351:SF2">
    <property type="entry name" value="DUF58 DOMAIN-CONTAINING PROTEIN"/>
    <property type="match status" value="1"/>
</dbReference>
<evidence type="ECO:0000256" key="1">
    <source>
        <dbReference type="SAM" id="Phobius"/>
    </source>
</evidence>
<keyword evidence="1" id="KW-0812">Transmembrane</keyword>
<sequence>MLKKRLLLAFRWIIMLIIYAGLWAYTLFQGDTASWFLTYFFSFILLILFLSSIYPLKAWKVHRNFVKNTYHDGDLVDMHVSFSRKSRYPVGYLLFQQKIPVSFGQVSARQQVVYPLFKKNFTVKLTGFIGVRGIHYFPPLDLETSDAFGILERTRQMSSEKPLTIYPTYFPDVLEKISEVSPENERNAAYWTLKKNSNIHSLREFSSGDRIALIDWKSSAKSNQLMTREFENSATSRLSVIFYGANHPNFELSLRAAYSFIRKISEDNGEIRVTILGDQIRKFAPAKGTNHLHEIAKTFAELASVESLELQNSLDSNLHSGEKIFLFTPDIDAMLMQKVTRLTDNKQLQIITIQSDHPTASDVPAVFLNPASLLSRWERENR</sequence>
<dbReference type="InterPro" id="IPR002881">
    <property type="entry name" value="DUF58"/>
</dbReference>
<reference evidence="3 4" key="1">
    <citation type="submission" date="2020-03" db="EMBL/GenBank/DDBJ databases">
        <title>Soil Listeria distribution.</title>
        <authorList>
            <person name="Liao J."/>
            <person name="Wiedmann M."/>
        </authorList>
    </citation>
    <scope>NUCLEOTIDE SEQUENCE [LARGE SCALE GENOMIC DNA]</scope>
    <source>
        <strain evidence="3 4">FSL L7-1829</strain>
    </source>
</reference>
<dbReference type="Proteomes" id="UP000522007">
    <property type="component" value="Unassembled WGS sequence"/>
</dbReference>
<protein>
    <submittedName>
        <fullName evidence="3">DUF58 domain-containing protein</fullName>
    </submittedName>
</protein>
<evidence type="ECO:0000313" key="4">
    <source>
        <dbReference type="Proteomes" id="UP000522007"/>
    </source>
</evidence>
<comment type="caution">
    <text evidence="3">The sequence shown here is derived from an EMBL/GenBank/DDBJ whole genome shotgun (WGS) entry which is preliminary data.</text>
</comment>
<keyword evidence="1" id="KW-1133">Transmembrane helix</keyword>
<organism evidence="3 4">
    <name type="scientific">Listeria welshimeri</name>
    <dbReference type="NCBI Taxonomy" id="1643"/>
    <lineage>
        <taxon>Bacteria</taxon>
        <taxon>Bacillati</taxon>
        <taxon>Bacillota</taxon>
        <taxon>Bacilli</taxon>
        <taxon>Bacillales</taxon>
        <taxon>Listeriaceae</taxon>
        <taxon>Listeria</taxon>
    </lineage>
</organism>
<feature type="transmembrane region" description="Helical" evidence="1">
    <location>
        <begin position="34"/>
        <end position="54"/>
    </location>
</feature>
<dbReference type="EMBL" id="JAAROP010000017">
    <property type="protein sequence ID" value="MBC1323751.1"/>
    <property type="molecule type" value="Genomic_DNA"/>
</dbReference>
<feature type="transmembrane region" description="Helical" evidence="1">
    <location>
        <begin position="7"/>
        <end position="28"/>
    </location>
</feature>
<proteinExistence type="predicted"/>
<evidence type="ECO:0000313" key="3">
    <source>
        <dbReference type="EMBL" id="MBC1323751.1"/>
    </source>
</evidence>
<dbReference type="Pfam" id="PF01882">
    <property type="entry name" value="DUF58"/>
    <property type="match status" value="1"/>
</dbReference>
<evidence type="ECO:0000259" key="2">
    <source>
        <dbReference type="Pfam" id="PF01882"/>
    </source>
</evidence>